<dbReference type="SUPFAM" id="SSF51735">
    <property type="entry name" value="NAD(P)-binding Rossmann-fold domains"/>
    <property type="match status" value="1"/>
</dbReference>
<name>A0A0A2MTB3_9FLAO</name>
<feature type="domain" description="NAD-dependent epimerase/dehydratase" evidence="1">
    <location>
        <begin position="2"/>
        <end position="236"/>
    </location>
</feature>
<evidence type="ECO:0000313" key="3">
    <source>
        <dbReference type="Proteomes" id="UP000030111"/>
    </source>
</evidence>
<dbReference type="RefSeq" id="WP_035738359.1">
    <property type="nucleotide sequence ID" value="NZ_AUGP01000004.1"/>
</dbReference>
<dbReference type="STRING" id="1121898.GCA_000422725_03901"/>
<organism evidence="2 3">
    <name type="scientific">Flavobacterium subsaxonicum WB 4.1-42 = DSM 21790</name>
    <dbReference type="NCBI Taxonomy" id="1121898"/>
    <lineage>
        <taxon>Bacteria</taxon>
        <taxon>Pseudomonadati</taxon>
        <taxon>Bacteroidota</taxon>
        <taxon>Flavobacteriia</taxon>
        <taxon>Flavobacteriales</taxon>
        <taxon>Flavobacteriaceae</taxon>
        <taxon>Flavobacterium</taxon>
    </lineage>
</organism>
<dbReference type="PANTHER" id="PTHR48079:SF6">
    <property type="entry name" value="NAD(P)-BINDING DOMAIN-CONTAINING PROTEIN-RELATED"/>
    <property type="match status" value="1"/>
</dbReference>
<comment type="caution">
    <text evidence="2">The sequence shown here is derived from an EMBL/GenBank/DDBJ whole genome shotgun (WGS) entry which is preliminary data.</text>
</comment>
<dbReference type="InterPro" id="IPR051783">
    <property type="entry name" value="NAD(P)-dependent_oxidoreduct"/>
</dbReference>
<dbReference type="InterPro" id="IPR036291">
    <property type="entry name" value="NAD(P)-bd_dom_sf"/>
</dbReference>
<dbReference type="GO" id="GO:0004029">
    <property type="term" value="F:aldehyde dehydrogenase (NAD+) activity"/>
    <property type="evidence" value="ECO:0007669"/>
    <property type="project" value="TreeGrafter"/>
</dbReference>
<gene>
    <name evidence="2" type="ORF">Q766_18015</name>
</gene>
<dbReference type="EMBL" id="JRLY01000019">
    <property type="protein sequence ID" value="KGO91475.1"/>
    <property type="molecule type" value="Genomic_DNA"/>
</dbReference>
<dbReference type="AlphaFoldDB" id="A0A0A2MTB3"/>
<dbReference type="OrthoDB" id="596910at2"/>
<dbReference type="eggNOG" id="COG0451">
    <property type="taxonomic scope" value="Bacteria"/>
</dbReference>
<evidence type="ECO:0000313" key="2">
    <source>
        <dbReference type="EMBL" id="KGO91475.1"/>
    </source>
</evidence>
<proteinExistence type="predicted"/>
<sequence>MILVTGGTGLVGAHLLLRLADSGNTLRALYRNPTTLAKTKHVFAHYGKQHLFDAIDCVQGDILDVPSLEPAFAGVTHVYHCAAFISFDPRDEDLLRKTNIEGTANMVNCALAFGVQKFCHVSSIAALGDSPQPGGTITEETEWNPEKSHDDYAISKYGAEMEVWRAWQEGLQVVIVNPGIIFGYGYWNQGSGAILRAVERGQYFYTLGSCGFVTVEDVTNIMVQLMQSNVSGERYTVVGNNLTYKEVLDTIADDLNKSRPTIHATRALTSFAWRADWLLSLFTRKRMLTRSMAQSAHAKELYDTGKIKKELDYKFIGLKPYLHELCALFAKRG</sequence>
<keyword evidence="3" id="KW-1185">Reference proteome</keyword>
<dbReference type="GO" id="GO:0005737">
    <property type="term" value="C:cytoplasm"/>
    <property type="evidence" value="ECO:0007669"/>
    <property type="project" value="TreeGrafter"/>
</dbReference>
<protein>
    <submittedName>
        <fullName evidence="2">NAD-dependent epimerase</fullName>
    </submittedName>
</protein>
<dbReference type="Pfam" id="PF01370">
    <property type="entry name" value="Epimerase"/>
    <property type="match status" value="1"/>
</dbReference>
<dbReference type="InterPro" id="IPR001509">
    <property type="entry name" value="Epimerase_deHydtase"/>
</dbReference>
<dbReference type="Proteomes" id="UP000030111">
    <property type="component" value="Unassembled WGS sequence"/>
</dbReference>
<reference evidence="2 3" key="1">
    <citation type="submission" date="2013-09" db="EMBL/GenBank/DDBJ databases">
        <authorList>
            <person name="Zeng Z."/>
            <person name="Chen C."/>
        </authorList>
    </citation>
    <scope>NUCLEOTIDE SEQUENCE [LARGE SCALE GENOMIC DNA]</scope>
    <source>
        <strain evidence="2 3">WB 4.1-42</strain>
    </source>
</reference>
<dbReference type="PANTHER" id="PTHR48079">
    <property type="entry name" value="PROTEIN YEEZ"/>
    <property type="match status" value="1"/>
</dbReference>
<dbReference type="Gene3D" id="3.40.50.720">
    <property type="entry name" value="NAD(P)-binding Rossmann-like Domain"/>
    <property type="match status" value="1"/>
</dbReference>
<accession>A0A0A2MTB3</accession>
<evidence type="ECO:0000259" key="1">
    <source>
        <dbReference type="Pfam" id="PF01370"/>
    </source>
</evidence>